<feature type="domain" description="Pyruvate flavodoxin/ferredoxin oxidoreductase pyrimidine binding" evidence="3">
    <location>
        <begin position="211"/>
        <end position="380"/>
    </location>
</feature>
<dbReference type="SUPFAM" id="SSF53323">
    <property type="entry name" value="Pyruvate-ferredoxin oxidoreductase, PFOR, domain III"/>
    <property type="match status" value="1"/>
</dbReference>
<dbReference type="InterPro" id="IPR002869">
    <property type="entry name" value="Pyrv_flavodox_OxRed_cen"/>
</dbReference>
<evidence type="ECO:0000259" key="3">
    <source>
        <dbReference type="Pfam" id="PF01855"/>
    </source>
</evidence>
<evidence type="ECO:0000259" key="4">
    <source>
        <dbReference type="Pfam" id="PF17147"/>
    </source>
</evidence>
<evidence type="ECO:0000313" key="6">
    <source>
        <dbReference type="Proteomes" id="UP000178264"/>
    </source>
</evidence>
<accession>A0A1F7VEC6</accession>
<feature type="domain" description="Pyruvate/ketoisovalerate oxidoreductase catalytic" evidence="2">
    <location>
        <begin position="13"/>
        <end position="177"/>
    </location>
</feature>
<dbReference type="Gene3D" id="3.40.920.10">
    <property type="entry name" value="Pyruvate-ferredoxin oxidoreductase, PFOR, domain III"/>
    <property type="match status" value="1"/>
</dbReference>
<evidence type="ECO:0000259" key="2">
    <source>
        <dbReference type="Pfam" id="PF01558"/>
    </source>
</evidence>
<proteinExistence type="predicted"/>
<dbReference type="NCBIfam" id="TIGR03710">
    <property type="entry name" value="OAFO_sf"/>
    <property type="match status" value="1"/>
</dbReference>
<dbReference type="GO" id="GO:0016903">
    <property type="term" value="F:oxidoreductase activity, acting on the aldehyde or oxo group of donors"/>
    <property type="evidence" value="ECO:0007669"/>
    <property type="project" value="InterPro"/>
</dbReference>
<dbReference type="CDD" id="cd07034">
    <property type="entry name" value="TPP_PYR_PFOR_IOR-alpha_like"/>
    <property type="match status" value="1"/>
</dbReference>
<dbReference type="InterPro" id="IPR009014">
    <property type="entry name" value="Transketo_C/PFOR_II"/>
</dbReference>
<dbReference type="InterPro" id="IPR022367">
    <property type="entry name" value="2-oxoacid/accept_OxRdtase_asu"/>
</dbReference>
<keyword evidence="1" id="KW-0560">Oxidoreductase</keyword>
<dbReference type="Pfam" id="PF01558">
    <property type="entry name" value="POR"/>
    <property type="match status" value="1"/>
</dbReference>
<reference evidence="5 6" key="1">
    <citation type="journal article" date="2016" name="Nat. Commun.">
        <title>Thousands of microbial genomes shed light on interconnected biogeochemical processes in an aquifer system.</title>
        <authorList>
            <person name="Anantharaman K."/>
            <person name="Brown C.T."/>
            <person name="Hug L.A."/>
            <person name="Sharon I."/>
            <person name="Castelle C.J."/>
            <person name="Probst A.J."/>
            <person name="Thomas B.C."/>
            <person name="Singh A."/>
            <person name="Wilkins M.J."/>
            <person name="Karaoz U."/>
            <person name="Brodie E.L."/>
            <person name="Williams K.H."/>
            <person name="Hubbard S.S."/>
            <person name="Banfield J.F."/>
        </authorList>
    </citation>
    <scope>NUCLEOTIDE SEQUENCE [LARGE SCALE GENOMIC DNA]</scope>
</reference>
<evidence type="ECO:0000256" key="1">
    <source>
        <dbReference type="ARBA" id="ARBA00023002"/>
    </source>
</evidence>
<dbReference type="AlphaFoldDB" id="A0A1F7VEC6"/>
<protein>
    <recommendedName>
        <fullName evidence="7">2-oxoacid:ferredoxin oxidoreductase subunit alpha</fullName>
    </recommendedName>
</protein>
<dbReference type="InterPro" id="IPR019752">
    <property type="entry name" value="Pyrv/ketoisovalerate_OxRed_cat"/>
</dbReference>
<dbReference type="Gene3D" id="3.40.50.920">
    <property type="match status" value="1"/>
</dbReference>
<sequence>MERFTWKIGGQAGFGIATSGQLFARMCVAAGRFVADYSEKPNRIRGGHNTHQVTIADKPLYAASREVDLLVALDKDSAFLHLKELASGAAVIYDGEKITLTAEDLGRGDVTLHSVPLARFAKEVGGEEVMRNTVGIGASLGFMGCDFAPLERVLTSAFGKKPEHLVANLKAAREGFEYVRTQGGGHHACPLTQKLSSPHIVIPGNEAMALGAIQAGCTFYAAYPMSPSSSILHYLAGKAETTGMVVKHAEDEISVINMALGASYAGARAMIGTSGGGFSLMVESLGLAGIAEIPLVIAEVMRPGPATGMPTWTEASDLQFVIHAAQGEFPRVVLAPGDVEEAFHHTLLAFNLAERWQAPVFLLSDKNLGEHSRSAPPFDTSSYRIDRGKLLTQKDLSGDKPFKRYALTADGVSPRPRPGLKGGVYLSNSYEHDYFGYSDESSEMRVAQADKRMKKLEGIAHEMPKPLILGPSKAPFTLVTWGSMKGPVREAMERLGEEKMKVNIVHFSGMWPFPKKETEKLLSSQKHLVLVENNATAQFGSLLKEQTGIDIKDKLLKYDGRPWFPEELMAAIKERL</sequence>
<dbReference type="SUPFAM" id="SSF52922">
    <property type="entry name" value="TK C-terminal domain-like"/>
    <property type="match status" value="1"/>
</dbReference>
<comment type="caution">
    <text evidence="5">The sequence shown here is derived from an EMBL/GenBank/DDBJ whole genome shotgun (WGS) entry which is preliminary data.</text>
</comment>
<dbReference type="PANTHER" id="PTHR32154">
    <property type="entry name" value="PYRUVATE-FLAVODOXIN OXIDOREDUCTASE-RELATED"/>
    <property type="match status" value="1"/>
</dbReference>
<name>A0A1F7VEC6_9BACT</name>
<dbReference type="InterPro" id="IPR002880">
    <property type="entry name" value="Pyrv_Fd/Flavodoxin_OxRdtase_N"/>
</dbReference>
<dbReference type="SUPFAM" id="SSF52518">
    <property type="entry name" value="Thiamin diphosphate-binding fold (THDP-binding)"/>
    <property type="match status" value="1"/>
</dbReference>
<feature type="domain" description="Pyruvate:ferredoxin oxidoreductase core" evidence="4">
    <location>
        <begin position="476"/>
        <end position="552"/>
    </location>
</feature>
<dbReference type="InterPro" id="IPR033412">
    <property type="entry name" value="PFOR_II"/>
</dbReference>
<evidence type="ECO:0008006" key="7">
    <source>
        <dbReference type="Google" id="ProtNLM"/>
    </source>
</evidence>
<dbReference type="PANTHER" id="PTHR32154:SF20">
    <property type="entry name" value="2-OXOGLUTARATE OXIDOREDUCTASE SUBUNIT KORA"/>
    <property type="match status" value="1"/>
</dbReference>
<dbReference type="FunFam" id="3.40.50.970:FF:000022">
    <property type="entry name" value="2-oxoglutarate ferredoxin oxidoreductase alpha subunit"/>
    <property type="match status" value="1"/>
</dbReference>
<dbReference type="Proteomes" id="UP000178264">
    <property type="component" value="Unassembled WGS sequence"/>
</dbReference>
<dbReference type="FunFam" id="3.40.50.920:FF:000009">
    <property type="entry name" value="2-oxoglutarate ferredoxin oxidoreductase subunit alpha"/>
    <property type="match status" value="1"/>
</dbReference>
<dbReference type="EMBL" id="MGER01000010">
    <property type="protein sequence ID" value="OGL88803.1"/>
    <property type="molecule type" value="Genomic_DNA"/>
</dbReference>
<dbReference type="InterPro" id="IPR050722">
    <property type="entry name" value="Pyruvate:ferred/Flavod_OxRd"/>
</dbReference>
<dbReference type="InterPro" id="IPR029061">
    <property type="entry name" value="THDP-binding"/>
</dbReference>
<gene>
    <name evidence="5" type="ORF">A3I42_03995</name>
</gene>
<organism evidence="5 6">
    <name type="scientific">Candidatus Uhrbacteria bacterium RIFCSPLOWO2_02_FULL_49_11</name>
    <dbReference type="NCBI Taxonomy" id="1802409"/>
    <lineage>
        <taxon>Bacteria</taxon>
        <taxon>Candidatus Uhriibacteriota</taxon>
    </lineage>
</organism>
<dbReference type="Pfam" id="PF01855">
    <property type="entry name" value="POR_N"/>
    <property type="match status" value="1"/>
</dbReference>
<dbReference type="Pfam" id="PF17147">
    <property type="entry name" value="PFOR_II"/>
    <property type="match status" value="1"/>
</dbReference>
<evidence type="ECO:0000313" key="5">
    <source>
        <dbReference type="EMBL" id="OGL88803.1"/>
    </source>
</evidence>
<dbReference type="Gene3D" id="3.40.50.970">
    <property type="match status" value="1"/>
</dbReference>
<dbReference type="GO" id="GO:0006979">
    <property type="term" value="P:response to oxidative stress"/>
    <property type="evidence" value="ECO:0007669"/>
    <property type="project" value="TreeGrafter"/>
</dbReference>